<feature type="region of interest" description="Disordered" evidence="1">
    <location>
        <begin position="212"/>
        <end position="251"/>
    </location>
</feature>
<dbReference type="RefSeq" id="WP_344367406.1">
    <property type="nucleotide sequence ID" value="NZ_BAAAQB010000038.1"/>
</dbReference>
<gene>
    <name evidence="2" type="ORF">GCM10009825_29200</name>
</gene>
<proteinExistence type="predicted"/>
<feature type="compositionally biased region" description="Basic and acidic residues" evidence="1">
    <location>
        <begin position="135"/>
        <end position="152"/>
    </location>
</feature>
<protein>
    <recommendedName>
        <fullName evidence="4">Anti-sigma factor</fullName>
    </recommendedName>
</protein>
<comment type="caution">
    <text evidence="2">The sequence shown here is derived from an EMBL/GenBank/DDBJ whole genome shotgun (WGS) entry which is preliminary data.</text>
</comment>
<reference evidence="3" key="1">
    <citation type="journal article" date="2019" name="Int. J. Syst. Evol. Microbiol.">
        <title>The Global Catalogue of Microorganisms (GCM) 10K type strain sequencing project: providing services to taxonomists for standard genome sequencing and annotation.</title>
        <authorList>
            <consortium name="The Broad Institute Genomics Platform"/>
            <consortium name="The Broad Institute Genome Sequencing Center for Infectious Disease"/>
            <person name="Wu L."/>
            <person name="Ma J."/>
        </authorList>
    </citation>
    <scope>NUCLEOTIDE SEQUENCE [LARGE SCALE GENOMIC DNA]</scope>
    <source>
        <strain evidence="3">JCM 15921</strain>
    </source>
</reference>
<dbReference type="Proteomes" id="UP001500102">
    <property type="component" value="Unassembled WGS sequence"/>
</dbReference>
<evidence type="ECO:0000313" key="3">
    <source>
        <dbReference type="Proteomes" id="UP001500102"/>
    </source>
</evidence>
<dbReference type="EMBL" id="BAAAQB010000038">
    <property type="protein sequence ID" value="GAA2141059.1"/>
    <property type="molecule type" value="Genomic_DNA"/>
</dbReference>
<evidence type="ECO:0008006" key="4">
    <source>
        <dbReference type="Google" id="ProtNLM"/>
    </source>
</evidence>
<name>A0ABP5L2V9_9MICC</name>
<evidence type="ECO:0000256" key="1">
    <source>
        <dbReference type="SAM" id="MobiDB-lite"/>
    </source>
</evidence>
<feature type="region of interest" description="Disordered" evidence="1">
    <location>
        <begin position="83"/>
        <end position="175"/>
    </location>
</feature>
<accession>A0ABP5L2V9</accession>
<keyword evidence="3" id="KW-1185">Reference proteome</keyword>
<organism evidence="2 3">
    <name type="scientific">Arthrobacter humicola</name>
    <dbReference type="NCBI Taxonomy" id="409291"/>
    <lineage>
        <taxon>Bacteria</taxon>
        <taxon>Bacillati</taxon>
        <taxon>Actinomycetota</taxon>
        <taxon>Actinomycetes</taxon>
        <taxon>Micrococcales</taxon>
        <taxon>Micrococcaceae</taxon>
        <taxon>Arthrobacter</taxon>
    </lineage>
</organism>
<sequence length="464" mass="47148">MGLLKRLLGGSGCRFSGRTGRSRIGATRKLSAGHHDHMETCAECRARQQRERQYLERLRGAAVPEASEDLTARLLARTEQLAAERAAAEGTDSARADTAPADTARAGTAPAGSARADTEGAESAWADTAPGGTHRAPERLPAEDFTTDRPGTDRPLGGWAAEAAHPQGGRRRGPRLPALAAGGAVAALALMAGTAYFMGGDATVLADGAETSKLSHPDTAGQLATGEPLTTGNLSDVDGSSAGGTGTAGVPGDAGSGPWVGLGPGGEPDFTPAGALSAGQLAALRAQGWTCPELRDLGFHLMWARAGVMSGDAVLELRLTDGRHFATVLEQHDSAPRVPGTPAAQARADASPINVLTGHTAMTDGFTVAKAGTAAAPESGPDARPGAGPGDNALWVNPGPPYRAIYQTAAATYTYVSDLPADQAGDGAAALTRVSSPASAPASRDGIPERIERGLSRILEHLAP</sequence>
<feature type="compositionally biased region" description="Low complexity" evidence="1">
    <location>
        <begin position="96"/>
        <end position="112"/>
    </location>
</feature>
<evidence type="ECO:0000313" key="2">
    <source>
        <dbReference type="EMBL" id="GAA2141059.1"/>
    </source>
</evidence>
<feature type="compositionally biased region" description="Gly residues" evidence="1">
    <location>
        <begin position="241"/>
        <end position="251"/>
    </location>
</feature>